<feature type="compositionally biased region" description="Polar residues" evidence="1">
    <location>
        <begin position="62"/>
        <end position="73"/>
    </location>
</feature>
<evidence type="ECO:0000256" key="1">
    <source>
        <dbReference type="SAM" id="MobiDB-lite"/>
    </source>
</evidence>
<name>A0ABQ9RC17_9PEZI</name>
<proteinExistence type="predicted"/>
<gene>
    <name evidence="2" type="ORF">CTAM01_06232</name>
</gene>
<dbReference type="Proteomes" id="UP001227543">
    <property type="component" value="Unassembled WGS sequence"/>
</dbReference>
<comment type="caution">
    <text evidence="2">The sequence shown here is derived from an EMBL/GenBank/DDBJ whole genome shotgun (WGS) entry which is preliminary data.</text>
</comment>
<protein>
    <submittedName>
        <fullName evidence="2">Uncharacterized protein</fullName>
    </submittedName>
</protein>
<organism evidence="2 3">
    <name type="scientific">Colletotrichum tamarilloi</name>
    <dbReference type="NCBI Taxonomy" id="1209934"/>
    <lineage>
        <taxon>Eukaryota</taxon>
        <taxon>Fungi</taxon>
        <taxon>Dikarya</taxon>
        <taxon>Ascomycota</taxon>
        <taxon>Pezizomycotina</taxon>
        <taxon>Sordariomycetes</taxon>
        <taxon>Hypocreomycetidae</taxon>
        <taxon>Glomerellales</taxon>
        <taxon>Glomerellaceae</taxon>
        <taxon>Colletotrichum</taxon>
        <taxon>Colletotrichum acutatum species complex</taxon>
    </lineage>
</organism>
<sequence length="92" mass="10352">MPLCATTRHGNIPFGNIEPQLSRLAVFFMVAHNRHIHLFNSFRDLPPRLTDRSSEQDEKNGSGRTFVSSNSASRYAKHAVPVLSRFPTCPSK</sequence>
<accession>A0ABQ9RC17</accession>
<evidence type="ECO:0000313" key="3">
    <source>
        <dbReference type="Proteomes" id="UP001227543"/>
    </source>
</evidence>
<dbReference type="GeneID" id="85406498"/>
<feature type="region of interest" description="Disordered" evidence="1">
    <location>
        <begin position="47"/>
        <end position="76"/>
    </location>
</feature>
<reference evidence="2 3" key="1">
    <citation type="submission" date="2016-10" db="EMBL/GenBank/DDBJ databases">
        <title>The genome sequence of Colletotrichum fioriniae PJ7.</title>
        <authorList>
            <person name="Baroncelli R."/>
        </authorList>
    </citation>
    <scope>NUCLEOTIDE SEQUENCE [LARGE SCALE GENOMIC DNA]</scope>
    <source>
        <strain evidence="2 3">Tom-12</strain>
    </source>
</reference>
<dbReference type="EMBL" id="MLFU01000017">
    <property type="protein sequence ID" value="KAK1500780.1"/>
    <property type="molecule type" value="Genomic_DNA"/>
</dbReference>
<evidence type="ECO:0000313" key="2">
    <source>
        <dbReference type="EMBL" id="KAK1500780.1"/>
    </source>
</evidence>
<dbReference type="RefSeq" id="XP_060382988.1">
    <property type="nucleotide sequence ID" value="XM_060522260.1"/>
</dbReference>
<feature type="compositionally biased region" description="Basic and acidic residues" evidence="1">
    <location>
        <begin position="47"/>
        <end position="61"/>
    </location>
</feature>
<keyword evidence="3" id="KW-1185">Reference proteome</keyword>